<name>A0ABS6RYW9_9BACT</name>
<evidence type="ECO:0000313" key="3">
    <source>
        <dbReference type="Proteomes" id="UP001196980"/>
    </source>
</evidence>
<keyword evidence="3" id="KW-1185">Reference proteome</keyword>
<feature type="domain" description="Guanylate cyclase" evidence="1">
    <location>
        <begin position="1"/>
        <end position="30"/>
    </location>
</feature>
<dbReference type="InterPro" id="IPR001054">
    <property type="entry name" value="A/G_cyclase"/>
</dbReference>
<comment type="caution">
    <text evidence="2">The sequence shown here is derived from an EMBL/GenBank/DDBJ whole genome shotgun (WGS) entry which is preliminary data.</text>
</comment>
<dbReference type="EMBL" id="JABXWD010000118">
    <property type="protein sequence ID" value="MBV6341530.1"/>
    <property type="molecule type" value="Genomic_DNA"/>
</dbReference>
<evidence type="ECO:0000259" key="1">
    <source>
        <dbReference type="PROSITE" id="PS50125"/>
    </source>
</evidence>
<accession>A0ABS6RYW9</accession>
<dbReference type="PROSITE" id="PS50125">
    <property type="entry name" value="GUANYLATE_CYCLASE_2"/>
    <property type="match status" value="1"/>
</dbReference>
<proteinExistence type="predicted"/>
<dbReference type="Proteomes" id="UP001196980">
    <property type="component" value="Unassembled WGS sequence"/>
</dbReference>
<evidence type="ECO:0000313" key="2">
    <source>
        <dbReference type="EMBL" id="MBV6341530.1"/>
    </source>
</evidence>
<protein>
    <submittedName>
        <fullName evidence="2">Adenylate/guanylate cyclase domain-containing protein</fullName>
    </submittedName>
</protein>
<dbReference type="RefSeq" id="WP_218252164.1">
    <property type="nucleotide sequence ID" value="NZ_JABXWD010000118.1"/>
</dbReference>
<sequence length="81" mass="9041">MRIGMNAGDVLLSKDGDFYGKVVNIASRVQNLTPPGTVYIAEGLYRLLENDVEFRIKPLGEMTIKGMKTKLSVYEVDCSDR</sequence>
<organism evidence="2 3">
    <name type="scientific">Candidatus Magnetobacterium casense</name>
    <dbReference type="NCBI Taxonomy" id="1455061"/>
    <lineage>
        <taxon>Bacteria</taxon>
        <taxon>Pseudomonadati</taxon>
        <taxon>Nitrospirota</taxon>
        <taxon>Thermodesulfovibrionia</taxon>
        <taxon>Thermodesulfovibrionales</taxon>
        <taxon>Candidatus Magnetobacteriaceae</taxon>
        <taxon>Candidatus Magnetobacterium</taxon>
    </lineage>
</organism>
<dbReference type="CDD" id="cd07302">
    <property type="entry name" value="CHD"/>
    <property type="match status" value="1"/>
</dbReference>
<reference evidence="2 3" key="1">
    <citation type="journal article" date="2020" name="J Geophys Res Biogeosci">
        <title>Magnetotaxis as an Adaptation to Enable Bacterial Shuttling of Microbial Sulfur and Sulfur Cycling Across Aquatic Oxic#Anoxic Interfaces.</title>
        <authorList>
            <person name="Li J."/>
            <person name="Liu P."/>
            <person name="Wang J."/>
            <person name="Roberts A.P."/>
            <person name="Pan Y."/>
        </authorList>
    </citation>
    <scope>NUCLEOTIDE SEQUENCE [LARGE SCALE GENOMIC DNA]</scope>
    <source>
        <strain evidence="2 3">MYR-1_YQ</strain>
    </source>
</reference>
<dbReference type="Pfam" id="PF00211">
    <property type="entry name" value="Guanylate_cyc"/>
    <property type="match status" value="1"/>
</dbReference>
<gene>
    <name evidence="2" type="ORF">HWQ67_08025</name>
</gene>